<organism evidence="2 3">
    <name type="scientific">Thermomonospora curvata (strain ATCC 19995 / DSM 43183 / JCM 3096 / KCTC 9072 / NBRC 15933 / NCIMB 10081 / Henssen B9)</name>
    <dbReference type="NCBI Taxonomy" id="471852"/>
    <lineage>
        <taxon>Bacteria</taxon>
        <taxon>Bacillati</taxon>
        <taxon>Actinomycetota</taxon>
        <taxon>Actinomycetes</taxon>
        <taxon>Streptosporangiales</taxon>
        <taxon>Thermomonosporaceae</taxon>
        <taxon>Thermomonospora</taxon>
    </lineage>
</organism>
<dbReference type="RefSeq" id="WP_012851666.1">
    <property type="nucleotide sequence ID" value="NC_013510.1"/>
</dbReference>
<evidence type="ECO:0000256" key="1">
    <source>
        <dbReference type="SAM" id="Phobius"/>
    </source>
</evidence>
<evidence type="ECO:0000313" key="2">
    <source>
        <dbReference type="EMBL" id="ACY96882.1"/>
    </source>
</evidence>
<name>D1A9I6_THECD</name>
<dbReference type="HOGENOM" id="CLU_2169874_0_0_11"/>
<keyword evidence="1" id="KW-0472">Membrane</keyword>
<feature type="transmembrane region" description="Helical" evidence="1">
    <location>
        <begin position="92"/>
        <end position="109"/>
    </location>
</feature>
<evidence type="ECO:0000313" key="3">
    <source>
        <dbReference type="Proteomes" id="UP000001918"/>
    </source>
</evidence>
<sequence length="110" mass="11424">MTLTTLGVLAVCGWLLAGLGLRRGLAEAARTPALTAHALTPFGALLVSAVLGFGALFTLIAMTAQWWALLLVTLGRPHRLVDPSRPGPLRPVLWLITTGVLAHGLAAAVV</sequence>
<dbReference type="STRING" id="471852.Tcur_1299"/>
<proteinExistence type="predicted"/>
<accession>D1A9I6</accession>
<dbReference type="AlphaFoldDB" id="D1A9I6"/>
<gene>
    <name evidence="2" type="ordered locus">Tcur_1299</name>
</gene>
<dbReference type="EMBL" id="CP001738">
    <property type="protein sequence ID" value="ACY96882.1"/>
    <property type="molecule type" value="Genomic_DNA"/>
</dbReference>
<feature type="transmembrane region" description="Helical" evidence="1">
    <location>
        <begin position="44"/>
        <end position="72"/>
    </location>
</feature>
<dbReference type="OrthoDB" id="3482359at2"/>
<keyword evidence="3" id="KW-1185">Reference proteome</keyword>
<dbReference type="Proteomes" id="UP000001918">
    <property type="component" value="Chromosome"/>
</dbReference>
<dbReference type="KEGG" id="tcu:Tcur_1299"/>
<keyword evidence="1" id="KW-0812">Transmembrane</keyword>
<keyword evidence="1" id="KW-1133">Transmembrane helix</keyword>
<protein>
    <submittedName>
        <fullName evidence="2">Uncharacterized protein</fullName>
    </submittedName>
</protein>
<reference evidence="2 3" key="1">
    <citation type="journal article" date="2011" name="Stand. Genomic Sci.">
        <title>Complete genome sequence of Thermomonospora curvata type strain (B9).</title>
        <authorList>
            <person name="Chertkov O."/>
            <person name="Sikorski J."/>
            <person name="Nolan M."/>
            <person name="Lapidus A."/>
            <person name="Lucas S."/>
            <person name="Del Rio T.G."/>
            <person name="Tice H."/>
            <person name="Cheng J.F."/>
            <person name="Goodwin L."/>
            <person name="Pitluck S."/>
            <person name="Liolios K."/>
            <person name="Ivanova N."/>
            <person name="Mavromatis K."/>
            <person name="Mikhailova N."/>
            <person name="Ovchinnikova G."/>
            <person name="Pati A."/>
            <person name="Chen A."/>
            <person name="Palaniappan K."/>
            <person name="Djao O.D."/>
            <person name="Land M."/>
            <person name="Hauser L."/>
            <person name="Chang Y.J."/>
            <person name="Jeffries C.D."/>
            <person name="Brettin T."/>
            <person name="Han C."/>
            <person name="Detter J.C."/>
            <person name="Rohde M."/>
            <person name="Goker M."/>
            <person name="Woyke T."/>
            <person name="Bristow J."/>
            <person name="Eisen J.A."/>
            <person name="Markowitz V."/>
            <person name="Hugenholtz P."/>
            <person name="Klenk H.P."/>
            <person name="Kyrpides N.C."/>
        </authorList>
    </citation>
    <scope>NUCLEOTIDE SEQUENCE [LARGE SCALE GENOMIC DNA]</scope>
    <source>
        <strain evidence="3">ATCC 19995 / DSM 43183 / JCM 3096 / KCTC 9072 / NBRC 15933 / NCIMB 10081 / Henssen B9</strain>
    </source>
</reference>